<reference evidence="10 11" key="1">
    <citation type="submission" date="2019-02" db="EMBL/GenBank/DDBJ databases">
        <authorList>
            <person name="Goldberg S.R."/>
            <person name="Haltli B.A."/>
            <person name="Correa H."/>
            <person name="Russell K.G."/>
        </authorList>
    </citation>
    <scope>NUCLEOTIDE SEQUENCE [LARGE SCALE GENOMIC DNA]</scope>
    <source>
        <strain evidence="10 11">JCM 16186</strain>
    </source>
</reference>
<feature type="transmembrane region" description="Helical" evidence="9">
    <location>
        <begin position="362"/>
        <end position="379"/>
    </location>
</feature>
<keyword evidence="7 9" id="KW-1133">Transmembrane helix</keyword>
<evidence type="ECO:0000256" key="6">
    <source>
        <dbReference type="ARBA" id="ARBA00022824"/>
    </source>
</evidence>
<dbReference type="EMBL" id="SMLW01000611">
    <property type="protein sequence ID" value="MTI27087.1"/>
    <property type="molecule type" value="Genomic_DNA"/>
</dbReference>
<gene>
    <name evidence="10" type="ORF">E1163_19175</name>
</gene>
<sequence>MHVLTSINKSRLRVFIDENPLRAILLAALALRLLAAFFSKGFAFHDDHFCVIRVANSWAEGIPQWLQGEHPPKHSMVYAGANAILMWIMGALGVIDPEVKATVLRLVHALYSMLAVYFGYKITELISNKRNAILAGWILALLWFMPYLSVKYLAELVCVPPVLAGFYVILKAERSNERKWTAWILAGALFGLAFTIRLHIVLFAGGLGLVLLFRKQWLESILFTLGFLLLTFVLIGIPDMLFFDYPYQYVVDYFIYNSENAYNYITGSPFKFLITTFGFLVPPVSVFLMWGYIKTWKIEPKMFLAVLIFFLVHSFFPNKQERFLLPMYPLLIILGVIGWNNFKDRSRFWEGHQALYKGLWKFFWIINIIAALALALTFTKKDRVAPLYYLSKQDDVKAVIIESERGKVKQPPVYYLGNNCADFDEIQNGELGFDQFEAQKRYIDPEFIVTFNLGKDKTIEELAEEIASTGKQPNYVIFKGDQDFETRMNRVKAFFPGQQLVLIKEIKPSTFDLLLHILNPRVHRNMMARIYRVE</sequence>
<feature type="transmembrane region" description="Helical" evidence="9">
    <location>
        <begin position="298"/>
        <end position="316"/>
    </location>
</feature>
<evidence type="ECO:0000313" key="11">
    <source>
        <dbReference type="Proteomes" id="UP000798808"/>
    </source>
</evidence>
<dbReference type="Proteomes" id="UP000798808">
    <property type="component" value="Unassembled WGS sequence"/>
</dbReference>
<dbReference type="InterPro" id="IPR005599">
    <property type="entry name" value="GPI_mannosylTrfase"/>
</dbReference>
<evidence type="ECO:0000256" key="3">
    <source>
        <dbReference type="ARBA" id="ARBA00022676"/>
    </source>
</evidence>
<evidence type="ECO:0000256" key="1">
    <source>
        <dbReference type="ARBA" id="ARBA00004127"/>
    </source>
</evidence>
<dbReference type="PANTHER" id="PTHR22760">
    <property type="entry name" value="GLYCOSYLTRANSFERASE"/>
    <property type="match status" value="1"/>
</dbReference>
<keyword evidence="11" id="KW-1185">Reference proteome</keyword>
<accession>A0ABW9RTR7</accession>
<evidence type="ECO:0000256" key="7">
    <source>
        <dbReference type="ARBA" id="ARBA00022989"/>
    </source>
</evidence>
<dbReference type="Pfam" id="PF03901">
    <property type="entry name" value="Glyco_transf_22"/>
    <property type="match status" value="1"/>
</dbReference>
<evidence type="ECO:0000256" key="2">
    <source>
        <dbReference type="ARBA" id="ARBA00004586"/>
    </source>
</evidence>
<keyword evidence="3 10" id="KW-0328">Glycosyltransferase</keyword>
<feature type="transmembrane region" description="Helical" evidence="9">
    <location>
        <begin position="76"/>
        <end position="95"/>
    </location>
</feature>
<keyword evidence="5 9" id="KW-0812">Transmembrane</keyword>
<evidence type="ECO:0000256" key="5">
    <source>
        <dbReference type="ARBA" id="ARBA00022692"/>
    </source>
</evidence>
<comment type="caution">
    <text evidence="10">The sequence shown here is derived from an EMBL/GenBank/DDBJ whole genome shotgun (WGS) entry which is preliminary data.</text>
</comment>
<evidence type="ECO:0000256" key="4">
    <source>
        <dbReference type="ARBA" id="ARBA00022679"/>
    </source>
</evidence>
<feature type="transmembrane region" description="Helical" evidence="9">
    <location>
        <begin position="217"/>
        <end position="237"/>
    </location>
</feature>
<feature type="transmembrane region" description="Helical" evidence="9">
    <location>
        <begin position="323"/>
        <end position="342"/>
    </location>
</feature>
<protein>
    <submittedName>
        <fullName evidence="10">Mannosyltransferase</fullName>
    </submittedName>
</protein>
<evidence type="ECO:0000313" key="10">
    <source>
        <dbReference type="EMBL" id="MTI27087.1"/>
    </source>
</evidence>
<keyword evidence="8 9" id="KW-0472">Membrane</keyword>
<feature type="transmembrane region" description="Helical" evidence="9">
    <location>
        <begin position="154"/>
        <end position="170"/>
    </location>
</feature>
<evidence type="ECO:0000256" key="8">
    <source>
        <dbReference type="ARBA" id="ARBA00023136"/>
    </source>
</evidence>
<keyword evidence="4" id="KW-0808">Transferase</keyword>
<feature type="transmembrane region" description="Helical" evidence="9">
    <location>
        <begin position="182"/>
        <end position="211"/>
    </location>
</feature>
<feature type="transmembrane region" description="Helical" evidence="9">
    <location>
        <begin position="272"/>
        <end position="292"/>
    </location>
</feature>
<organism evidence="10 11">
    <name type="scientific">Fulvivirga kasyanovii</name>
    <dbReference type="NCBI Taxonomy" id="396812"/>
    <lineage>
        <taxon>Bacteria</taxon>
        <taxon>Pseudomonadati</taxon>
        <taxon>Bacteroidota</taxon>
        <taxon>Cytophagia</taxon>
        <taxon>Cytophagales</taxon>
        <taxon>Fulvivirgaceae</taxon>
        <taxon>Fulvivirga</taxon>
    </lineage>
</organism>
<evidence type="ECO:0000256" key="9">
    <source>
        <dbReference type="SAM" id="Phobius"/>
    </source>
</evidence>
<keyword evidence="6" id="KW-0256">Endoplasmic reticulum</keyword>
<name>A0ABW9RTR7_9BACT</name>
<feature type="transmembrane region" description="Helical" evidence="9">
    <location>
        <begin position="20"/>
        <end position="38"/>
    </location>
</feature>
<feature type="transmembrane region" description="Helical" evidence="9">
    <location>
        <begin position="132"/>
        <end position="148"/>
    </location>
</feature>
<comment type="subcellular location">
    <subcellularLocation>
        <location evidence="1">Endomembrane system</location>
        <topology evidence="1">Multi-pass membrane protein</topology>
    </subcellularLocation>
    <subcellularLocation>
        <location evidence="2">Endoplasmic reticulum membrane</location>
    </subcellularLocation>
</comment>
<proteinExistence type="predicted"/>
<dbReference type="GO" id="GO:0016757">
    <property type="term" value="F:glycosyltransferase activity"/>
    <property type="evidence" value="ECO:0007669"/>
    <property type="project" value="UniProtKB-KW"/>
</dbReference>